<dbReference type="Proteomes" id="UP001251374">
    <property type="component" value="Unassembled WGS sequence"/>
</dbReference>
<comment type="caution">
    <text evidence="1">The sequence shown here is derived from an EMBL/GenBank/DDBJ whole genome shotgun (WGS) entry which is preliminary data.</text>
</comment>
<evidence type="ECO:0000313" key="2">
    <source>
        <dbReference type="Proteomes" id="UP001251374"/>
    </source>
</evidence>
<reference evidence="1 2" key="1">
    <citation type="submission" date="2023-04" db="EMBL/GenBank/DDBJ databases">
        <title>A long-awaited taxogenomic arrangement of the family Halomonadaceae.</title>
        <authorList>
            <person name="De La Haba R."/>
            <person name="Chuvochina M."/>
            <person name="Wittouck S."/>
            <person name="Arahal D.R."/>
            <person name="Sanchez-Porro C."/>
            <person name="Hugenholtz P."/>
            <person name="Ventosa A."/>
        </authorList>
    </citation>
    <scope>NUCLEOTIDE SEQUENCE [LARGE SCALE GENOMIC DNA]</scope>
    <source>
        <strain evidence="1 2">DSM 26770</strain>
    </source>
</reference>
<accession>A0ABU1HC55</accession>
<dbReference type="RefSeq" id="WP_309718462.1">
    <property type="nucleotide sequence ID" value="NZ_JARWAM010000004.1"/>
</dbReference>
<dbReference type="EMBL" id="JARWAM010000004">
    <property type="protein sequence ID" value="MDR5904872.1"/>
    <property type="molecule type" value="Genomic_DNA"/>
</dbReference>
<gene>
    <name evidence="1" type="ORF">QC821_06250</name>
</gene>
<protein>
    <submittedName>
        <fullName evidence="1">Uncharacterized protein</fullName>
    </submittedName>
</protein>
<sequence length="197" mass="21824">MGPNAVVLRMASLFTQKAISSYKEKRRIFLLSELAKAGYTRDSPELQKDDFIACFLATEDALNKCASREKITALANMLVSGVSSGRLFREPDAYAEILSIIEGLSERELLILYWLYKIEEAGAEKDQEEKVGNQAKYISERLGCTVELSAALLTRLERTGLLSVAHGYGGGKSHSLSALAKELRGWVEFQIDQGSIR</sequence>
<name>A0ABU1HC55_9GAMM</name>
<evidence type="ECO:0000313" key="1">
    <source>
        <dbReference type="EMBL" id="MDR5904872.1"/>
    </source>
</evidence>
<keyword evidence="2" id="KW-1185">Reference proteome</keyword>
<proteinExistence type="predicted"/>
<organism evidence="1 2">
    <name type="scientific">Franzmannia qiaohouensis</name>
    <dbReference type="NCBI Taxonomy" id="1329370"/>
    <lineage>
        <taxon>Bacteria</taxon>
        <taxon>Pseudomonadati</taxon>
        <taxon>Pseudomonadota</taxon>
        <taxon>Gammaproteobacteria</taxon>
        <taxon>Oceanospirillales</taxon>
        <taxon>Halomonadaceae</taxon>
        <taxon>Franzmannia</taxon>
    </lineage>
</organism>